<evidence type="ECO:0000256" key="1">
    <source>
        <dbReference type="SAM" id="SignalP"/>
    </source>
</evidence>
<evidence type="ECO:0000313" key="3">
    <source>
        <dbReference type="Proteomes" id="UP000190080"/>
    </source>
</evidence>
<feature type="signal peptide" evidence="1">
    <location>
        <begin position="1"/>
        <end position="19"/>
    </location>
</feature>
<name>A0A1V4IDJ5_9CLOT</name>
<evidence type="ECO:0000313" key="2">
    <source>
        <dbReference type="EMBL" id="OPJ57934.1"/>
    </source>
</evidence>
<keyword evidence="3" id="KW-1185">Reference proteome</keyword>
<dbReference type="STRING" id="1450648.CLORY_38430"/>
<protein>
    <submittedName>
        <fullName evidence="2">Uncharacterized protein</fullName>
    </submittedName>
</protein>
<reference evidence="2 3" key="1">
    <citation type="submission" date="2017-03" db="EMBL/GenBank/DDBJ databases">
        <title>Genome sequence of Clostridium oryzae DSM 28571.</title>
        <authorList>
            <person name="Poehlein A."/>
            <person name="Daniel R."/>
        </authorList>
    </citation>
    <scope>NUCLEOTIDE SEQUENCE [LARGE SCALE GENOMIC DNA]</scope>
    <source>
        <strain evidence="2 3">DSM 28571</strain>
    </source>
</reference>
<dbReference type="EMBL" id="MZGV01000068">
    <property type="protein sequence ID" value="OPJ57934.1"/>
    <property type="molecule type" value="Genomic_DNA"/>
</dbReference>
<accession>A0A1V4IDJ5</accession>
<gene>
    <name evidence="2" type="ORF">CLORY_38430</name>
</gene>
<proteinExistence type="predicted"/>
<feature type="chain" id="PRO_5038704593" evidence="1">
    <location>
        <begin position="20"/>
        <end position="173"/>
    </location>
</feature>
<dbReference type="RefSeq" id="WP_079427517.1">
    <property type="nucleotide sequence ID" value="NZ_MZGV01000068.1"/>
</dbReference>
<dbReference type="Proteomes" id="UP000190080">
    <property type="component" value="Unassembled WGS sequence"/>
</dbReference>
<sequence>MFKQLMAVTLIAASITAGGTATNPVSSIGNQRLVLTTSSIPQAVSSSVNEKLNAIAKKLTSWSNFNYKHTTYKQYSKIRDMWSEKLKKKISASDLKNQYDQSVEEQVTIKTISYKISKITVKKDGTKTVNFIVTESYSDMMHMPAVKIRENWTFTCDSKYKLTSYEDIGSTDL</sequence>
<comment type="caution">
    <text evidence="2">The sequence shown here is derived from an EMBL/GenBank/DDBJ whole genome shotgun (WGS) entry which is preliminary data.</text>
</comment>
<keyword evidence="1" id="KW-0732">Signal</keyword>
<organism evidence="2 3">
    <name type="scientific">Clostridium oryzae</name>
    <dbReference type="NCBI Taxonomy" id="1450648"/>
    <lineage>
        <taxon>Bacteria</taxon>
        <taxon>Bacillati</taxon>
        <taxon>Bacillota</taxon>
        <taxon>Clostridia</taxon>
        <taxon>Eubacteriales</taxon>
        <taxon>Clostridiaceae</taxon>
        <taxon>Clostridium</taxon>
    </lineage>
</organism>
<dbReference type="AlphaFoldDB" id="A0A1V4IDJ5"/>